<feature type="transmembrane region" description="Helical" evidence="1">
    <location>
        <begin position="21"/>
        <end position="45"/>
    </location>
</feature>
<protein>
    <submittedName>
        <fullName evidence="2">Flp pilus assembly protein TadG</fullName>
    </submittedName>
</protein>
<gene>
    <name evidence="2" type="ORF">J2Y69_000038</name>
</gene>
<keyword evidence="1" id="KW-0812">Transmembrane</keyword>
<evidence type="ECO:0000256" key="1">
    <source>
        <dbReference type="SAM" id="Phobius"/>
    </source>
</evidence>
<keyword evidence="3" id="KW-1185">Reference proteome</keyword>
<dbReference type="RefSeq" id="WP_310016462.1">
    <property type="nucleotide sequence ID" value="NZ_JAVDUM010000001.1"/>
</dbReference>
<comment type="caution">
    <text evidence="2">The sequence shown here is derived from an EMBL/GenBank/DDBJ whole genome shotgun (WGS) entry which is preliminary data.</text>
</comment>
<organism evidence="2 3">
    <name type="scientific">Microbacterium resistens</name>
    <dbReference type="NCBI Taxonomy" id="156977"/>
    <lineage>
        <taxon>Bacteria</taxon>
        <taxon>Bacillati</taxon>
        <taxon>Actinomycetota</taxon>
        <taxon>Actinomycetes</taxon>
        <taxon>Micrococcales</taxon>
        <taxon>Microbacteriaceae</taxon>
        <taxon>Microbacterium</taxon>
    </lineage>
</organism>
<dbReference type="Proteomes" id="UP001259347">
    <property type="component" value="Unassembled WGS sequence"/>
</dbReference>
<accession>A0ABU1S759</accession>
<name>A0ABU1S759_9MICO</name>
<sequence length="156" mass="16368">MRGLLRLEPEDRRRDERGSAALEFIVVGVILLVPLAALVLTLGAVQDRLLGAESAARHTARLVSTASGPEEAERRARQAIETSMEEYGMDPAETDLVVRCIPTGLECPAAGATVVVTVSTGVELPFIPAVLGLDRIGTIPVQASAAYRVPRVGGGG</sequence>
<reference evidence="2 3" key="1">
    <citation type="submission" date="2023-07" db="EMBL/GenBank/DDBJ databases">
        <title>Sorghum-associated microbial communities from plants grown in Nebraska, USA.</title>
        <authorList>
            <person name="Schachtman D."/>
        </authorList>
    </citation>
    <scope>NUCLEOTIDE SEQUENCE [LARGE SCALE GENOMIC DNA]</scope>
    <source>
        <strain evidence="2 3">2980</strain>
    </source>
</reference>
<evidence type="ECO:0000313" key="2">
    <source>
        <dbReference type="EMBL" id="MDR6865456.1"/>
    </source>
</evidence>
<proteinExistence type="predicted"/>
<keyword evidence="1" id="KW-1133">Transmembrane helix</keyword>
<dbReference type="EMBL" id="JAVDUM010000001">
    <property type="protein sequence ID" value="MDR6865456.1"/>
    <property type="molecule type" value="Genomic_DNA"/>
</dbReference>
<keyword evidence="1" id="KW-0472">Membrane</keyword>
<evidence type="ECO:0000313" key="3">
    <source>
        <dbReference type="Proteomes" id="UP001259347"/>
    </source>
</evidence>